<evidence type="ECO:0000313" key="2">
    <source>
        <dbReference type="Proteomes" id="UP000001067"/>
    </source>
</evidence>
<dbReference type="OrthoDB" id="3645052at2759"/>
<dbReference type="KEGG" id="pte:PTT_17386"/>
<dbReference type="Proteomes" id="UP000001067">
    <property type="component" value="Unassembled WGS sequence"/>
</dbReference>
<sequence>MTPQSLNPKRSKQEVEEIMCLNQKNSPLLRLPAEIRNKIFALALGEMTIYWGLGPPNTKLHLSKSRYNGYGWEDPEQKVFLLLRPFPGTGYPVIFPGIAPRGLPSNSHRRIPSSIYPEQLRDLSC</sequence>
<gene>
    <name evidence="1" type="ORF">PTT_17386</name>
</gene>
<dbReference type="EMBL" id="GL537084">
    <property type="protein sequence ID" value="EFQ87238.1"/>
    <property type="molecule type" value="Genomic_DNA"/>
</dbReference>
<organism evidence="2">
    <name type="scientific">Pyrenophora teres f. teres (strain 0-1)</name>
    <name type="common">Barley net blotch fungus</name>
    <name type="synonym">Drechslera teres f. teres</name>
    <dbReference type="NCBI Taxonomy" id="861557"/>
    <lineage>
        <taxon>Eukaryota</taxon>
        <taxon>Fungi</taxon>
        <taxon>Dikarya</taxon>
        <taxon>Ascomycota</taxon>
        <taxon>Pezizomycotina</taxon>
        <taxon>Dothideomycetes</taxon>
        <taxon>Pleosporomycetidae</taxon>
        <taxon>Pleosporales</taxon>
        <taxon>Pleosporineae</taxon>
        <taxon>Pleosporaceae</taxon>
        <taxon>Pyrenophora</taxon>
    </lineage>
</organism>
<evidence type="ECO:0000313" key="1">
    <source>
        <dbReference type="EMBL" id="EFQ87238.1"/>
    </source>
</evidence>
<proteinExistence type="predicted"/>
<name>E3S4D2_PYRTT</name>
<dbReference type="HOGENOM" id="CLU_1993771_0_0_1"/>
<dbReference type="AlphaFoldDB" id="E3S4D2"/>
<keyword evidence="2" id="KW-1185">Reference proteome</keyword>
<reference evidence="1 2" key="1">
    <citation type="journal article" date="2010" name="Genome Biol.">
        <title>A first genome assembly of the barley fungal pathogen Pyrenophora teres f. teres.</title>
        <authorList>
            <person name="Ellwood S.R."/>
            <person name="Liu Z."/>
            <person name="Syme R.A."/>
            <person name="Lai Z."/>
            <person name="Hane J.K."/>
            <person name="Keiper F."/>
            <person name="Moffat C.S."/>
            <person name="Oliver R.P."/>
            <person name="Friesen T.L."/>
        </authorList>
    </citation>
    <scope>NUCLEOTIDE SEQUENCE [LARGE SCALE GENOMIC DNA]</scope>
    <source>
        <strain evidence="1 2">0-1</strain>
    </source>
</reference>
<protein>
    <submittedName>
        <fullName evidence="1">Uncharacterized protein</fullName>
    </submittedName>
</protein>
<accession>E3S4D2</accession>